<protein>
    <submittedName>
        <fullName evidence="2">Uncharacterized protein</fullName>
    </submittedName>
</protein>
<accession>A0A6J5SVB3</accession>
<name>A0A6J5SVB3_9CAUD</name>
<evidence type="ECO:0000313" key="2">
    <source>
        <dbReference type="EMBL" id="CAB4219265.1"/>
    </source>
</evidence>
<organism evidence="2">
    <name type="scientific">uncultured Caudovirales phage</name>
    <dbReference type="NCBI Taxonomy" id="2100421"/>
    <lineage>
        <taxon>Viruses</taxon>
        <taxon>Duplodnaviria</taxon>
        <taxon>Heunggongvirae</taxon>
        <taxon>Uroviricota</taxon>
        <taxon>Caudoviricetes</taxon>
        <taxon>Peduoviridae</taxon>
        <taxon>Maltschvirus</taxon>
        <taxon>Maltschvirus maltsch</taxon>
    </lineage>
</organism>
<dbReference type="EMBL" id="LR797478">
    <property type="protein sequence ID" value="CAB4219265.1"/>
    <property type="molecule type" value="Genomic_DNA"/>
</dbReference>
<reference evidence="2" key="1">
    <citation type="submission" date="2020-05" db="EMBL/GenBank/DDBJ databases">
        <authorList>
            <person name="Chiriac C."/>
            <person name="Salcher M."/>
            <person name="Ghai R."/>
            <person name="Kavagutti S V."/>
        </authorList>
    </citation>
    <scope>NUCLEOTIDE SEQUENCE</scope>
</reference>
<gene>
    <name evidence="1" type="ORF">UFOVP1163_19</name>
    <name evidence="2" type="ORF">UFOVP1613_17</name>
</gene>
<dbReference type="EMBL" id="LR797112">
    <property type="protein sequence ID" value="CAB4187350.1"/>
    <property type="molecule type" value="Genomic_DNA"/>
</dbReference>
<evidence type="ECO:0000313" key="1">
    <source>
        <dbReference type="EMBL" id="CAB4187350.1"/>
    </source>
</evidence>
<proteinExistence type="predicted"/>
<sequence length="95" mass="10651">MNYYKSSSGEIFAYEADGSQDDLIGNKTPISEQEAFALLDKRAAKAFKNLPYGDKRRTEYPPIEDYIDGVVKGDQAQIDAYIAACMAVKEKYPKD</sequence>